<dbReference type="EMBL" id="UXUI01007217">
    <property type="protein sequence ID" value="VDD86344.1"/>
    <property type="molecule type" value="Genomic_DNA"/>
</dbReference>
<evidence type="ECO:0000313" key="2">
    <source>
        <dbReference type="Proteomes" id="UP000274131"/>
    </source>
</evidence>
<organism evidence="3">
    <name type="scientific">Enterobius vermicularis</name>
    <name type="common">Human pinworm</name>
    <dbReference type="NCBI Taxonomy" id="51028"/>
    <lineage>
        <taxon>Eukaryota</taxon>
        <taxon>Metazoa</taxon>
        <taxon>Ecdysozoa</taxon>
        <taxon>Nematoda</taxon>
        <taxon>Chromadorea</taxon>
        <taxon>Rhabditida</taxon>
        <taxon>Spirurina</taxon>
        <taxon>Oxyuridomorpha</taxon>
        <taxon>Oxyuroidea</taxon>
        <taxon>Oxyuridae</taxon>
        <taxon>Enterobius</taxon>
    </lineage>
</organism>
<reference evidence="3" key="1">
    <citation type="submission" date="2016-04" db="UniProtKB">
        <authorList>
            <consortium name="WormBaseParasite"/>
        </authorList>
    </citation>
    <scope>IDENTIFICATION</scope>
</reference>
<accession>A0A158Q9D5</accession>
<name>A0A158Q9D5_ENTVE</name>
<dbReference type="Proteomes" id="UP000274131">
    <property type="component" value="Unassembled WGS sequence"/>
</dbReference>
<dbReference type="WBParaSite" id="EVEC_0000177901-mRNA-1">
    <property type="protein sequence ID" value="EVEC_0000177901-mRNA-1"/>
    <property type="gene ID" value="EVEC_0000177901"/>
</dbReference>
<gene>
    <name evidence="1" type="ORF">EVEC_LOCUS1487</name>
</gene>
<sequence>MGWAGTDDEPIRNPTVPNEKAILDHLDSHASNYQQAVGVAGNTIRKVLPYYYEAYGRNCPKKMLSKKKKNSDSDMIFRDLECTEVNVHCVSSEIPNRGSLGRSLSCTSAAACKTPKDGDKVASSELRPPGWCEPTTGKRTMSIGCGFGQLDRFAFDDYSAHLHPYDVEQKDNWTMQGLGTRPAITLFALCSDEKFAFIISFDRSELRK</sequence>
<keyword evidence="2" id="KW-1185">Reference proteome</keyword>
<proteinExistence type="predicted"/>
<reference evidence="1 2" key="2">
    <citation type="submission" date="2018-10" db="EMBL/GenBank/DDBJ databases">
        <authorList>
            <consortium name="Pathogen Informatics"/>
        </authorList>
    </citation>
    <scope>NUCLEOTIDE SEQUENCE [LARGE SCALE GENOMIC DNA]</scope>
</reference>
<evidence type="ECO:0000313" key="1">
    <source>
        <dbReference type="EMBL" id="VDD86344.1"/>
    </source>
</evidence>
<evidence type="ECO:0000313" key="3">
    <source>
        <dbReference type="WBParaSite" id="EVEC_0000177901-mRNA-1"/>
    </source>
</evidence>
<protein>
    <submittedName>
        <fullName evidence="3">Sema domain-containing protein</fullName>
    </submittedName>
</protein>
<dbReference type="AlphaFoldDB" id="A0A158Q9D5"/>